<gene>
    <name evidence="1" type="ORF">MASS_3409</name>
</gene>
<organism evidence="1 2">
    <name type="scientific">Mycobacteroides abscessus subsp. bolletii 50594</name>
    <dbReference type="NCBI Taxonomy" id="1303024"/>
    <lineage>
        <taxon>Bacteria</taxon>
        <taxon>Bacillati</taxon>
        <taxon>Actinomycetota</taxon>
        <taxon>Actinomycetes</taxon>
        <taxon>Mycobacteriales</taxon>
        <taxon>Mycobacteriaceae</taxon>
        <taxon>Mycobacteroides</taxon>
        <taxon>Mycobacteroides abscessus</taxon>
    </lineage>
</organism>
<sequence>MTAPAPWWTATDGDGFVPPRTTNNDRVTEVVHVSEGVHCVRLTDIARADLGVGWDCIDARNGTDARRISELVARLVAALRELGDA</sequence>
<evidence type="ECO:0000313" key="2">
    <source>
        <dbReference type="Proteomes" id="UP000013961"/>
    </source>
</evidence>
<dbReference type="RefSeq" id="WP_016343068.1">
    <property type="nucleotide sequence ID" value="NC_021282.1"/>
</dbReference>
<proteinExistence type="predicted"/>
<accession>A0AB33AET8</accession>
<dbReference type="AlphaFoldDB" id="A0AB33AET8"/>
<reference evidence="1 2" key="1">
    <citation type="journal article" date="2013" name="Genome Announc.">
        <title>Complete Genome Sequence of Mycobacterium massiliense Clinical Strain Asan 50594, Belonging to the Type II Genotype.</title>
        <authorList>
            <person name="Kim B.J."/>
            <person name="Kim B.R."/>
            <person name="Hong S.H."/>
            <person name="Seok S.H."/>
            <person name="Kook Y.H."/>
            <person name="Kim B.J."/>
        </authorList>
    </citation>
    <scope>NUCLEOTIDE SEQUENCE [LARGE SCALE GENOMIC DNA]</scope>
    <source>
        <strain evidence="1 2">50594</strain>
    </source>
</reference>
<dbReference type="Proteomes" id="UP000013961">
    <property type="component" value="Chromosome"/>
</dbReference>
<evidence type="ECO:0000313" key="1">
    <source>
        <dbReference type="EMBL" id="AGM30011.1"/>
    </source>
</evidence>
<dbReference type="KEGG" id="mabb:MASS_3409"/>
<protein>
    <submittedName>
        <fullName evidence="1">Uncharacterized protein</fullName>
    </submittedName>
</protein>
<dbReference type="EMBL" id="CP004374">
    <property type="protein sequence ID" value="AGM30011.1"/>
    <property type="molecule type" value="Genomic_DNA"/>
</dbReference>
<name>A0AB33AET8_9MYCO</name>